<dbReference type="Proteomes" id="UP000004191">
    <property type="component" value="Unassembled WGS sequence"/>
</dbReference>
<gene>
    <name evidence="4" type="primary">truA</name>
    <name evidence="9" type="ORF">HMPREF9709_01088</name>
</gene>
<evidence type="ECO:0000256" key="3">
    <source>
        <dbReference type="ARBA" id="ARBA00023235"/>
    </source>
</evidence>
<keyword evidence="3 4" id="KW-0413">Isomerase</keyword>
<feature type="active site" description="Nucleophile" evidence="4 5">
    <location>
        <position position="52"/>
    </location>
</feature>
<dbReference type="PIRSF" id="PIRSF001430">
    <property type="entry name" value="tRNA_psdUrid_synth"/>
    <property type="match status" value="1"/>
</dbReference>
<dbReference type="HAMAP" id="MF_00171">
    <property type="entry name" value="TruA"/>
    <property type="match status" value="1"/>
</dbReference>
<dbReference type="InterPro" id="IPR020103">
    <property type="entry name" value="PsdUridine_synth_cat_dom_sf"/>
</dbReference>
<evidence type="ECO:0000256" key="1">
    <source>
        <dbReference type="ARBA" id="ARBA00009375"/>
    </source>
</evidence>
<comment type="catalytic activity">
    <reaction evidence="4 7">
        <text>uridine(38/39/40) in tRNA = pseudouridine(38/39/40) in tRNA</text>
        <dbReference type="Rhea" id="RHEA:22376"/>
        <dbReference type="Rhea" id="RHEA-COMP:10085"/>
        <dbReference type="Rhea" id="RHEA-COMP:10087"/>
        <dbReference type="ChEBI" id="CHEBI:65314"/>
        <dbReference type="ChEBI" id="CHEBI:65315"/>
        <dbReference type="EC" id="5.4.99.12"/>
    </reaction>
</comment>
<dbReference type="Gene3D" id="3.30.70.580">
    <property type="entry name" value="Pseudouridine synthase I, catalytic domain, N-terminal subdomain"/>
    <property type="match status" value="1"/>
</dbReference>
<sequence>MKNIKLEISYDGSKFFGFQIQPDVRTVQGELEEAIKKVTGEDITIISAGRTDTGVHAKSHVSNFITKNDMPAMSYKYKLRLFLSDDIIVQNSTEVDLDFNARYDAKSKTYRYIIYNDRKFYPYFNDYKLHIKHKLDIDKMIEASKLLIGRHDFSAFMKLGQDKNPVRKIDKIDIYKVDKEIYLEFTAKSFLHNQIRIMVGLLIDIGRGFREVNYVNEIFEKKIKRAAKTYGPQGLYLIDVKY</sequence>
<reference evidence="9 10" key="1">
    <citation type="submission" date="2012-01" db="EMBL/GenBank/DDBJ databases">
        <title>The Genome Sequence of Helcococcus kunzii ATCC 51366.</title>
        <authorList>
            <consortium name="The Broad Institute Genome Sequencing Platform"/>
            <person name="Earl A."/>
            <person name="Ward D."/>
            <person name="Feldgarden M."/>
            <person name="Gevers D."/>
            <person name="Huys G."/>
            <person name="Young S.K."/>
            <person name="Zeng Q."/>
            <person name="Gargeya S."/>
            <person name="Fitzgerald M."/>
            <person name="Haas B."/>
            <person name="Abouelleil A."/>
            <person name="Alvarado L."/>
            <person name="Arachchi H.M."/>
            <person name="Berlin A."/>
            <person name="Chapman S.B."/>
            <person name="Gearin G."/>
            <person name="Goldberg J."/>
            <person name="Griggs A."/>
            <person name="Gujja S."/>
            <person name="Hansen M."/>
            <person name="Heiman D."/>
            <person name="Howarth C."/>
            <person name="Larimer J."/>
            <person name="Lui A."/>
            <person name="MacDonald P.J.P."/>
            <person name="McCowen C."/>
            <person name="Montmayeur A."/>
            <person name="Murphy C."/>
            <person name="Neiman D."/>
            <person name="Pearson M."/>
            <person name="Priest M."/>
            <person name="Roberts A."/>
            <person name="Saif S."/>
            <person name="Shea T."/>
            <person name="Sisk P."/>
            <person name="Stolte C."/>
            <person name="Sykes S."/>
            <person name="Wortman J."/>
            <person name="Nusbaum C."/>
            <person name="Birren B."/>
        </authorList>
    </citation>
    <scope>NUCLEOTIDE SEQUENCE [LARGE SCALE GENOMIC DNA]</scope>
    <source>
        <strain evidence="9 10">ATCC 51366</strain>
    </source>
</reference>
<comment type="caution">
    <text evidence="9">The sequence shown here is derived from an EMBL/GenBank/DDBJ whole genome shotgun (WGS) entry which is preliminary data.</text>
</comment>
<name>H3NP27_9FIRM</name>
<proteinExistence type="inferred from homology"/>
<dbReference type="PANTHER" id="PTHR11142:SF0">
    <property type="entry name" value="TRNA PSEUDOURIDINE SYNTHASE-LIKE 1"/>
    <property type="match status" value="1"/>
</dbReference>
<evidence type="ECO:0000259" key="8">
    <source>
        <dbReference type="Pfam" id="PF01416"/>
    </source>
</evidence>
<dbReference type="InterPro" id="IPR001406">
    <property type="entry name" value="PsdUridine_synth_TruA"/>
</dbReference>
<feature type="domain" description="Pseudouridine synthase I TruA alpha/beta" evidence="8">
    <location>
        <begin position="9"/>
        <end position="104"/>
    </location>
</feature>
<organism evidence="9 10">
    <name type="scientific">Helcococcus kunzii ATCC 51366</name>
    <dbReference type="NCBI Taxonomy" id="883114"/>
    <lineage>
        <taxon>Bacteria</taxon>
        <taxon>Bacillati</taxon>
        <taxon>Bacillota</taxon>
        <taxon>Tissierellia</taxon>
        <taxon>Tissierellales</taxon>
        <taxon>Peptoniphilaceae</taxon>
        <taxon>Helcococcus</taxon>
    </lineage>
</organism>
<dbReference type="GO" id="GO:0031119">
    <property type="term" value="P:tRNA pseudouridine synthesis"/>
    <property type="evidence" value="ECO:0007669"/>
    <property type="project" value="UniProtKB-UniRule"/>
</dbReference>
<dbReference type="RefSeq" id="WP_005398593.1">
    <property type="nucleotide sequence ID" value="NZ_JH601088.1"/>
</dbReference>
<evidence type="ECO:0000313" key="9">
    <source>
        <dbReference type="EMBL" id="EHR34152.1"/>
    </source>
</evidence>
<comment type="caution">
    <text evidence="4">Lacks conserved residue(s) required for the propagation of feature annotation.</text>
</comment>
<dbReference type="SUPFAM" id="SSF55120">
    <property type="entry name" value="Pseudouridine synthase"/>
    <property type="match status" value="1"/>
</dbReference>
<dbReference type="PANTHER" id="PTHR11142">
    <property type="entry name" value="PSEUDOURIDYLATE SYNTHASE"/>
    <property type="match status" value="1"/>
</dbReference>
<evidence type="ECO:0000256" key="7">
    <source>
        <dbReference type="RuleBase" id="RU003792"/>
    </source>
</evidence>
<dbReference type="GO" id="GO:0160147">
    <property type="term" value="F:tRNA pseudouridine(38-40) synthase activity"/>
    <property type="evidence" value="ECO:0007669"/>
    <property type="project" value="UniProtKB-EC"/>
</dbReference>
<dbReference type="CDD" id="cd02570">
    <property type="entry name" value="PseudoU_synth_EcTruA"/>
    <property type="match status" value="1"/>
</dbReference>
<dbReference type="NCBIfam" id="TIGR00071">
    <property type="entry name" value="hisT_truA"/>
    <property type="match status" value="1"/>
</dbReference>
<dbReference type="eggNOG" id="COG0101">
    <property type="taxonomic scope" value="Bacteria"/>
</dbReference>
<dbReference type="InterPro" id="IPR020097">
    <property type="entry name" value="PsdUridine_synth_TruA_a/b_dom"/>
</dbReference>
<keyword evidence="2 4" id="KW-0819">tRNA processing</keyword>
<comment type="subunit">
    <text evidence="4">Homodimer.</text>
</comment>
<keyword evidence="10" id="KW-1185">Reference proteome</keyword>
<evidence type="ECO:0000256" key="5">
    <source>
        <dbReference type="PIRSR" id="PIRSR001430-1"/>
    </source>
</evidence>
<evidence type="ECO:0000256" key="6">
    <source>
        <dbReference type="PIRSR" id="PIRSR001430-2"/>
    </source>
</evidence>
<dbReference type="GeneID" id="96999074"/>
<accession>H3NP27</accession>
<feature type="domain" description="Pseudouridine synthase I TruA alpha/beta" evidence="8">
    <location>
        <begin position="143"/>
        <end position="242"/>
    </location>
</feature>
<dbReference type="STRING" id="883114.HMPREF9709_01088"/>
<dbReference type="GO" id="GO:0003723">
    <property type="term" value="F:RNA binding"/>
    <property type="evidence" value="ECO:0007669"/>
    <property type="project" value="InterPro"/>
</dbReference>
<dbReference type="InterPro" id="IPR020095">
    <property type="entry name" value="PsdUridine_synth_TruA_C"/>
</dbReference>
<dbReference type="OrthoDB" id="9811823at2"/>
<dbReference type="EMBL" id="AGEI01000021">
    <property type="protein sequence ID" value="EHR34152.1"/>
    <property type="molecule type" value="Genomic_DNA"/>
</dbReference>
<dbReference type="EC" id="5.4.99.12" evidence="4"/>
<evidence type="ECO:0000313" key="10">
    <source>
        <dbReference type="Proteomes" id="UP000004191"/>
    </source>
</evidence>
<protein>
    <recommendedName>
        <fullName evidence="4">tRNA pseudouridine synthase A</fullName>
        <ecNumber evidence="4">5.4.99.12</ecNumber>
    </recommendedName>
    <alternativeName>
        <fullName evidence="4">tRNA pseudouridine(38-40) synthase</fullName>
    </alternativeName>
    <alternativeName>
        <fullName evidence="4">tRNA pseudouridylate synthase I</fullName>
    </alternativeName>
    <alternativeName>
        <fullName evidence="4">tRNA-uridine isomerase I</fullName>
    </alternativeName>
</protein>
<evidence type="ECO:0000256" key="2">
    <source>
        <dbReference type="ARBA" id="ARBA00022694"/>
    </source>
</evidence>
<evidence type="ECO:0000256" key="4">
    <source>
        <dbReference type="HAMAP-Rule" id="MF_00171"/>
    </source>
</evidence>
<comment type="similarity">
    <text evidence="1 4 7">Belongs to the tRNA pseudouridine synthase TruA family.</text>
</comment>
<dbReference type="Pfam" id="PF01416">
    <property type="entry name" value="PseudoU_synth_1"/>
    <property type="match status" value="2"/>
</dbReference>
<dbReference type="AlphaFoldDB" id="H3NP27"/>
<comment type="function">
    <text evidence="4">Formation of pseudouridine at positions 38, 39 and 40 in the anticodon stem and loop of transfer RNAs.</text>
</comment>
<feature type="binding site" evidence="4 6">
    <location>
        <position position="110"/>
    </location>
    <ligand>
        <name>substrate</name>
    </ligand>
</feature>
<dbReference type="HOGENOM" id="CLU_014673_0_1_9"/>
<dbReference type="FunFam" id="3.30.70.580:FF:000001">
    <property type="entry name" value="tRNA pseudouridine synthase A"/>
    <property type="match status" value="1"/>
</dbReference>
<dbReference type="InterPro" id="IPR020094">
    <property type="entry name" value="TruA/RsuA/RluB/E/F_N"/>
</dbReference>
<dbReference type="Gene3D" id="3.30.70.660">
    <property type="entry name" value="Pseudouridine synthase I, catalytic domain, C-terminal subdomain"/>
    <property type="match status" value="1"/>
</dbReference>
<dbReference type="PATRIC" id="fig|883114.3.peg.1078"/>